<feature type="compositionally biased region" description="Basic and acidic residues" evidence="2">
    <location>
        <begin position="7"/>
        <end position="20"/>
    </location>
</feature>
<protein>
    <submittedName>
        <fullName evidence="3">Uncharacterized protein</fullName>
    </submittedName>
</protein>
<dbReference type="GO" id="GO:0035371">
    <property type="term" value="C:microtubule plus-end"/>
    <property type="evidence" value="ECO:0007669"/>
    <property type="project" value="TreeGrafter"/>
</dbReference>
<accession>A0AAD7SSJ4</accession>
<dbReference type="GO" id="GO:0000070">
    <property type="term" value="P:mitotic sister chromatid segregation"/>
    <property type="evidence" value="ECO:0007669"/>
    <property type="project" value="TreeGrafter"/>
</dbReference>
<dbReference type="InterPro" id="IPR033373">
    <property type="entry name" value="SKAP"/>
</dbReference>
<dbReference type="PANTHER" id="PTHR31940">
    <property type="entry name" value="SMALL KINETOCHORE-ASSOCIATED PROTEIN"/>
    <property type="match status" value="1"/>
</dbReference>
<dbReference type="PANTHER" id="PTHR31940:SF2">
    <property type="entry name" value="SMALL KINETOCHORE-ASSOCIATED PROTEIN"/>
    <property type="match status" value="1"/>
</dbReference>
<dbReference type="GO" id="GO:0051988">
    <property type="term" value="P:regulation of attachment of spindle microtubules to kinetochore"/>
    <property type="evidence" value="ECO:0007669"/>
    <property type="project" value="InterPro"/>
</dbReference>
<feature type="region of interest" description="Disordered" evidence="2">
    <location>
        <begin position="1"/>
        <end position="20"/>
    </location>
</feature>
<evidence type="ECO:0000256" key="1">
    <source>
        <dbReference type="SAM" id="Coils"/>
    </source>
</evidence>
<dbReference type="GO" id="GO:0072686">
    <property type="term" value="C:mitotic spindle"/>
    <property type="evidence" value="ECO:0007669"/>
    <property type="project" value="TreeGrafter"/>
</dbReference>
<dbReference type="GO" id="GO:0000776">
    <property type="term" value="C:kinetochore"/>
    <property type="evidence" value="ECO:0007669"/>
    <property type="project" value="InterPro"/>
</dbReference>
<feature type="coiled-coil region" evidence="1">
    <location>
        <begin position="93"/>
        <end position="228"/>
    </location>
</feature>
<organism evidence="3 4">
    <name type="scientific">Aldrovandia affinis</name>
    <dbReference type="NCBI Taxonomy" id="143900"/>
    <lineage>
        <taxon>Eukaryota</taxon>
        <taxon>Metazoa</taxon>
        <taxon>Chordata</taxon>
        <taxon>Craniata</taxon>
        <taxon>Vertebrata</taxon>
        <taxon>Euteleostomi</taxon>
        <taxon>Actinopterygii</taxon>
        <taxon>Neopterygii</taxon>
        <taxon>Teleostei</taxon>
        <taxon>Notacanthiformes</taxon>
        <taxon>Halosauridae</taxon>
        <taxon>Aldrovandia</taxon>
    </lineage>
</organism>
<name>A0AAD7SSJ4_9TELE</name>
<sequence>MSSKIPVHQDIRHAETAKSKATARHADNMKRAKFEFKETTVPSQFTFATKTEHAGIFNTPFPRKKLPAKVHKGPSTRVDAEIRDQYKYLEACNVDLKKDLSQSKDMVDQLQQQYTDLQGENNEIQKQLENCLHLLVAGNIDLASGEKIAETTQQKEVQRKDVRNVSQELMGELQKFGQKASEHRLQVQQLQERMGDLREKRRQHLEEREAFSLEMEEMEGALGNAEQLLLEEM</sequence>
<evidence type="ECO:0000256" key="2">
    <source>
        <dbReference type="SAM" id="MobiDB-lite"/>
    </source>
</evidence>
<dbReference type="GO" id="GO:0034451">
    <property type="term" value="C:centriolar satellite"/>
    <property type="evidence" value="ECO:0007669"/>
    <property type="project" value="TreeGrafter"/>
</dbReference>
<keyword evidence="1" id="KW-0175">Coiled coil</keyword>
<keyword evidence="4" id="KW-1185">Reference proteome</keyword>
<gene>
    <name evidence="3" type="ORF">AAFF_G00262480</name>
</gene>
<proteinExistence type="predicted"/>
<evidence type="ECO:0000313" key="4">
    <source>
        <dbReference type="Proteomes" id="UP001221898"/>
    </source>
</evidence>
<dbReference type="EMBL" id="JAINUG010000036">
    <property type="protein sequence ID" value="KAJ8408020.1"/>
    <property type="molecule type" value="Genomic_DNA"/>
</dbReference>
<dbReference type="GO" id="GO:0007051">
    <property type="term" value="P:spindle organization"/>
    <property type="evidence" value="ECO:0007669"/>
    <property type="project" value="InterPro"/>
</dbReference>
<comment type="caution">
    <text evidence="3">The sequence shown here is derived from an EMBL/GenBank/DDBJ whole genome shotgun (WGS) entry which is preliminary data.</text>
</comment>
<evidence type="ECO:0000313" key="3">
    <source>
        <dbReference type="EMBL" id="KAJ8408020.1"/>
    </source>
</evidence>
<dbReference type="AlphaFoldDB" id="A0AAD7SSJ4"/>
<reference evidence="3" key="1">
    <citation type="journal article" date="2023" name="Science">
        <title>Genome structures resolve the early diversification of teleost fishes.</title>
        <authorList>
            <person name="Parey E."/>
            <person name="Louis A."/>
            <person name="Montfort J."/>
            <person name="Bouchez O."/>
            <person name="Roques C."/>
            <person name="Iampietro C."/>
            <person name="Lluch J."/>
            <person name="Castinel A."/>
            <person name="Donnadieu C."/>
            <person name="Desvignes T."/>
            <person name="Floi Bucao C."/>
            <person name="Jouanno E."/>
            <person name="Wen M."/>
            <person name="Mejri S."/>
            <person name="Dirks R."/>
            <person name="Jansen H."/>
            <person name="Henkel C."/>
            <person name="Chen W.J."/>
            <person name="Zahm M."/>
            <person name="Cabau C."/>
            <person name="Klopp C."/>
            <person name="Thompson A.W."/>
            <person name="Robinson-Rechavi M."/>
            <person name="Braasch I."/>
            <person name="Lecointre G."/>
            <person name="Bobe J."/>
            <person name="Postlethwait J.H."/>
            <person name="Berthelot C."/>
            <person name="Roest Crollius H."/>
            <person name="Guiguen Y."/>
        </authorList>
    </citation>
    <scope>NUCLEOTIDE SEQUENCE</scope>
    <source>
        <strain evidence="3">NC1722</strain>
    </source>
</reference>
<dbReference type="Proteomes" id="UP001221898">
    <property type="component" value="Unassembled WGS sequence"/>
</dbReference>